<reference evidence="2" key="2">
    <citation type="submission" date="2020-10" db="EMBL/GenBank/DDBJ databases">
        <authorList>
            <person name="Cooper E.A."/>
            <person name="Brenton Z.W."/>
            <person name="Flinn B.S."/>
            <person name="Jenkins J."/>
            <person name="Shu S."/>
            <person name="Flowers D."/>
            <person name="Luo F."/>
            <person name="Wang Y."/>
            <person name="Xia P."/>
            <person name="Barry K."/>
            <person name="Daum C."/>
            <person name="Lipzen A."/>
            <person name="Yoshinaga Y."/>
            <person name="Schmutz J."/>
            <person name="Saski C."/>
            <person name="Vermerris W."/>
            <person name="Kresovich S."/>
        </authorList>
    </citation>
    <scope>NUCLEOTIDE SEQUENCE</scope>
</reference>
<evidence type="ECO:0000313" key="2">
    <source>
        <dbReference type="EMBL" id="KAG0514828.1"/>
    </source>
</evidence>
<proteinExistence type="predicted"/>
<protein>
    <submittedName>
        <fullName evidence="2">Uncharacterized protein</fullName>
    </submittedName>
</protein>
<dbReference type="EMBL" id="CM027689">
    <property type="protein sequence ID" value="KAG0514828.1"/>
    <property type="molecule type" value="Genomic_DNA"/>
</dbReference>
<organism evidence="2 3">
    <name type="scientific">Sorghum bicolor</name>
    <name type="common">Sorghum</name>
    <name type="synonym">Sorghum vulgare</name>
    <dbReference type="NCBI Taxonomy" id="4558"/>
    <lineage>
        <taxon>Eukaryota</taxon>
        <taxon>Viridiplantae</taxon>
        <taxon>Streptophyta</taxon>
        <taxon>Embryophyta</taxon>
        <taxon>Tracheophyta</taxon>
        <taxon>Spermatophyta</taxon>
        <taxon>Magnoliopsida</taxon>
        <taxon>Liliopsida</taxon>
        <taxon>Poales</taxon>
        <taxon>Poaceae</taxon>
        <taxon>PACMAD clade</taxon>
        <taxon>Panicoideae</taxon>
        <taxon>Andropogonodae</taxon>
        <taxon>Andropogoneae</taxon>
        <taxon>Sorghinae</taxon>
        <taxon>Sorghum</taxon>
    </lineage>
</organism>
<evidence type="ECO:0000256" key="1">
    <source>
        <dbReference type="SAM" id="MobiDB-lite"/>
    </source>
</evidence>
<accession>A0A921U1J7</accession>
<gene>
    <name evidence="2" type="ORF">BDA96_10G226800</name>
</gene>
<dbReference type="AlphaFoldDB" id="A0A921U1J7"/>
<reference evidence="2" key="1">
    <citation type="journal article" date="2019" name="BMC Genomics">
        <title>A new reference genome for Sorghum bicolor reveals high levels of sequence similarity between sweet and grain genotypes: implications for the genetics of sugar metabolism.</title>
        <authorList>
            <person name="Cooper E.A."/>
            <person name="Brenton Z.W."/>
            <person name="Flinn B.S."/>
            <person name="Jenkins J."/>
            <person name="Shu S."/>
            <person name="Flowers D."/>
            <person name="Luo F."/>
            <person name="Wang Y."/>
            <person name="Xia P."/>
            <person name="Barry K."/>
            <person name="Daum C."/>
            <person name="Lipzen A."/>
            <person name="Yoshinaga Y."/>
            <person name="Schmutz J."/>
            <person name="Saski C."/>
            <person name="Vermerris W."/>
            <person name="Kresovich S."/>
        </authorList>
    </citation>
    <scope>NUCLEOTIDE SEQUENCE</scope>
</reference>
<evidence type="ECO:0000313" key="3">
    <source>
        <dbReference type="Proteomes" id="UP000807115"/>
    </source>
</evidence>
<feature type="region of interest" description="Disordered" evidence="1">
    <location>
        <begin position="1"/>
        <end position="87"/>
    </location>
</feature>
<dbReference type="Proteomes" id="UP000807115">
    <property type="component" value="Chromosome 10"/>
</dbReference>
<comment type="caution">
    <text evidence="2">The sequence shown here is derived from an EMBL/GenBank/DDBJ whole genome shotgun (WGS) entry which is preliminary data.</text>
</comment>
<name>A0A921U1J7_SORBI</name>
<sequence>MAEVATVAPMPVLEKPADAPAAAPAKKKPLSSSNDKKRKGKGMPEPPPTAKALIAKRKGKGLPHPVPASEVPITKKPKTGDAPTSTAELPRSGVAIAASTHTAVQTLVQDADADSQTPQQVHYVLTNLAF</sequence>